<dbReference type="CDD" id="cd18310">
    <property type="entry name" value="BTB_POZ_NPR_plant"/>
    <property type="match status" value="1"/>
</dbReference>
<keyword evidence="2" id="KW-0862">Zinc</keyword>
<sequence>MENANEMTASSSFASSSYLSNESGIHHVAASNVPEPAMQILWSRAPLVGVHRCVLAARSPFFHELFKKGNNNSTNGEKPRYLMSDLVPHGGVGYEAFQVFLHYLYTGKLEPSPPEVSRCVDDVCAHDACRPAINYVVELMCASATFQMKELVLLFQRRLLNFY</sequence>
<dbReference type="InterPro" id="IPR044292">
    <property type="entry name" value="NPR"/>
</dbReference>
<dbReference type="InterPro" id="IPR000210">
    <property type="entry name" value="BTB/POZ_dom"/>
</dbReference>
<dbReference type="PROSITE" id="PS50097">
    <property type="entry name" value="BTB"/>
    <property type="match status" value="1"/>
</dbReference>
<keyword evidence="2" id="KW-0479">Metal-binding</keyword>
<dbReference type="PROSITE" id="PS52046">
    <property type="entry name" value="ZF_C2HC_NPR"/>
    <property type="match status" value="1"/>
</dbReference>
<dbReference type="InterPro" id="IPR057250">
    <property type="entry name" value="Znf_C2HC_NPR-type"/>
</dbReference>
<evidence type="ECO:0000256" key="2">
    <source>
        <dbReference type="PROSITE-ProRule" id="PRU01391"/>
    </source>
</evidence>
<name>A0ABQ9C0Y5_9ROSI</name>
<evidence type="ECO:0000313" key="5">
    <source>
        <dbReference type="EMBL" id="KAJ6391953.1"/>
    </source>
</evidence>
<proteinExistence type="predicted"/>
<dbReference type="Proteomes" id="UP001141253">
    <property type="component" value="Chromosome 2"/>
</dbReference>
<dbReference type="Gene3D" id="3.30.710.10">
    <property type="entry name" value="Potassium Channel Kv1.1, Chain A"/>
    <property type="match status" value="1"/>
</dbReference>
<evidence type="ECO:0000313" key="6">
    <source>
        <dbReference type="Proteomes" id="UP001141253"/>
    </source>
</evidence>
<dbReference type="SUPFAM" id="SSF54695">
    <property type="entry name" value="POZ domain"/>
    <property type="match status" value="1"/>
</dbReference>
<reference evidence="5" key="2">
    <citation type="journal article" date="2023" name="Int. J. Mol. Sci.">
        <title>De Novo Assembly and Annotation of 11 Diverse Shrub Willow (Salix) Genomes Reveals Novel Gene Organization in Sex-Linked Regions.</title>
        <authorList>
            <person name="Hyden B."/>
            <person name="Feng K."/>
            <person name="Yates T.B."/>
            <person name="Jawdy S."/>
            <person name="Cereghino C."/>
            <person name="Smart L.B."/>
            <person name="Muchero W."/>
        </authorList>
    </citation>
    <scope>NUCLEOTIDE SEQUENCE</scope>
    <source>
        <tissue evidence="5">Shoot tip</tissue>
    </source>
</reference>
<dbReference type="InterPro" id="IPR011333">
    <property type="entry name" value="SKP1/BTB/POZ_sf"/>
</dbReference>
<dbReference type="EMBL" id="JAPFFI010000006">
    <property type="protein sequence ID" value="KAJ6391953.1"/>
    <property type="molecule type" value="Genomic_DNA"/>
</dbReference>
<reference evidence="5" key="1">
    <citation type="submission" date="2022-10" db="EMBL/GenBank/DDBJ databases">
        <authorList>
            <person name="Hyden B.L."/>
            <person name="Feng K."/>
            <person name="Yates T."/>
            <person name="Jawdy S."/>
            <person name="Smart L.B."/>
            <person name="Muchero W."/>
        </authorList>
    </citation>
    <scope>NUCLEOTIDE SEQUENCE</scope>
    <source>
        <tissue evidence="5">Shoot tip</tissue>
    </source>
</reference>
<gene>
    <name evidence="5" type="ORF">OIU77_025836</name>
</gene>
<comment type="caution">
    <text evidence="5">The sequence shown here is derived from an EMBL/GenBank/DDBJ whole genome shotgun (WGS) entry which is preliminary data.</text>
</comment>
<organism evidence="5 6">
    <name type="scientific">Salix suchowensis</name>
    <dbReference type="NCBI Taxonomy" id="1278906"/>
    <lineage>
        <taxon>Eukaryota</taxon>
        <taxon>Viridiplantae</taxon>
        <taxon>Streptophyta</taxon>
        <taxon>Embryophyta</taxon>
        <taxon>Tracheophyta</taxon>
        <taxon>Spermatophyta</taxon>
        <taxon>Magnoliopsida</taxon>
        <taxon>eudicotyledons</taxon>
        <taxon>Gunneridae</taxon>
        <taxon>Pentapetalae</taxon>
        <taxon>rosids</taxon>
        <taxon>fabids</taxon>
        <taxon>Malpighiales</taxon>
        <taxon>Salicaceae</taxon>
        <taxon>Saliceae</taxon>
        <taxon>Salix</taxon>
    </lineage>
</organism>
<dbReference type="SMART" id="SM00225">
    <property type="entry name" value="BTB"/>
    <property type="match status" value="1"/>
</dbReference>
<dbReference type="PANTHER" id="PTHR46475">
    <property type="entry name" value="REGULATORY PROTEIN NPR3"/>
    <property type="match status" value="1"/>
</dbReference>
<evidence type="ECO:0000259" key="3">
    <source>
        <dbReference type="PROSITE" id="PS50097"/>
    </source>
</evidence>
<dbReference type="PANTHER" id="PTHR46475:SF7">
    <property type="entry name" value="REGULATORY PROTEIN, PUTATIVE-RELATED"/>
    <property type="match status" value="1"/>
</dbReference>
<feature type="domain" description="C2HC NPR-type" evidence="4">
    <location>
        <begin position="116"/>
        <end position="130"/>
    </location>
</feature>
<keyword evidence="6" id="KW-1185">Reference proteome</keyword>
<dbReference type="Pfam" id="PF00651">
    <property type="entry name" value="BTB"/>
    <property type="match status" value="1"/>
</dbReference>
<protein>
    <recommendedName>
        <fullName evidence="7">BTB domain-containing protein</fullName>
    </recommendedName>
</protein>
<comment type="pathway">
    <text evidence="1">Protein modification; protein ubiquitination.</text>
</comment>
<evidence type="ECO:0008006" key="7">
    <source>
        <dbReference type="Google" id="ProtNLM"/>
    </source>
</evidence>
<keyword evidence="2" id="KW-0863">Zinc-finger</keyword>
<feature type="domain" description="BTB" evidence="3">
    <location>
        <begin position="50"/>
        <end position="113"/>
    </location>
</feature>
<accession>A0ABQ9C0Y5</accession>
<evidence type="ECO:0000256" key="1">
    <source>
        <dbReference type="ARBA" id="ARBA00004906"/>
    </source>
</evidence>
<evidence type="ECO:0000259" key="4">
    <source>
        <dbReference type="PROSITE" id="PS52046"/>
    </source>
</evidence>
<comment type="caution">
    <text evidence="2">Lacks conserved residue(s) required for the propagation of feature annotation.</text>
</comment>